<sequence length="79" mass="8834">MFALGLLFYLGLLLLNAVAILNEQRFLARIGWSSGQATGFPDPNQSIKARLVNLISAVRTLLRHRDICLNYKHVPSTLL</sequence>
<keyword evidence="8" id="KW-0732">Signal</keyword>
<keyword evidence="5" id="KW-1133">Transmembrane helix</keyword>
<keyword evidence="4" id="KW-0653">Protein transport</keyword>
<dbReference type="InterPro" id="IPR013880">
    <property type="entry name" value="Yos1"/>
</dbReference>
<evidence type="ECO:0000256" key="4">
    <source>
        <dbReference type="ARBA" id="ARBA00022927"/>
    </source>
</evidence>
<comment type="similarity">
    <text evidence="7">Belongs to the YOS1 family.</text>
</comment>
<dbReference type="Pfam" id="PF08571">
    <property type="entry name" value="Yos1"/>
    <property type="match status" value="1"/>
</dbReference>
<evidence type="ECO:0000313" key="9">
    <source>
        <dbReference type="EMBL" id="KAJ1982163.1"/>
    </source>
</evidence>
<evidence type="ECO:0000256" key="2">
    <source>
        <dbReference type="ARBA" id="ARBA00022448"/>
    </source>
</evidence>
<keyword evidence="3" id="KW-0812">Transmembrane</keyword>
<dbReference type="GO" id="GO:0030134">
    <property type="term" value="C:COPII-coated ER to Golgi transport vesicle"/>
    <property type="evidence" value="ECO:0007669"/>
    <property type="project" value="TreeGrafter"/>
</dbReference>
<dbReference type="PANTHER" id="PTHR15858:SF0">
    <property type="entry name" value="IMMEDIATE EARLY RESPONSE 3-INTERACTING PROTEIN 1"/>
    <property type="match status" value="1"/>
</dbReference>
<organism evidence="9 10">
    <name type="scientific">Dimargaris verticillata</name>
    <dbReference type="NCBI Taxonomy" id="2761393"/>
    <lineage>
        <taxon>Eukaryota</taxon>
        <taxon>Fungi</taxon>
        <taxon>Fungi incertae sedis</taxon>
        <taxon>Zoopagomycota</taxon>
        <taxon>Kickxellomycotina</taxon>
        <taxon>Dimargaritomycetes</taxon>
        <taxon>Dimargaritales</taxon>
        <taxon>Dimargaritaceae</taxon>
        <taxon>Dimargaris</taxon>
    </lineage>
</organism>
<feature type="chain" id="PRO_5040802443" description="Yos1-like protein" evidence="8">
    <location>
        <begin position="20"/>
        <end position="79"/>
    </location>
</feature>
<dbReference type="PANTHER" id="PTHR15858">
    <property type="entry name" value="IMMEDIATE EARLY RESPONSE 3-INTERACTING PROTEIN 1"/>
    <property type="match status" value="1"/>
</dbReference>
<dbReference type="EMBL" id="JANBQB010000099">
    <property type="protein sequence ID" value="KAJ1982163.1"/>
    <property type="molecule type" value="Genomic_DNA"/>
</dbReference>
<dbReference type="GO" id="GO:0015031">
    <property type="term" value="P:protein transport"/>
    <property type="evidence" value="ECO:0007669"/>
    <property type="project" value="UniProtKB-KW"/>
</dbReference>
<evidence type="ECO:0000256" key="3">
    <source>
        <dbReference type="ARBA" id="ARBA00022692"/>
    </source>
</evidence>
<dbReference type="GO" id="GO:0006888">
    <property type="term" value="P:endoplasmic reticulum to Golgi vesicle-mediated transport"/>
    <property type="evidence" value="ECO:0007669"/>
    <property type="project" value="TreeGrafter"/>
</dbReference>
<accession>A0A9W8EAK2</accession>
<evidence type="ECO:0000256" key="7">
    <source>
        <dbReference type="ARBA" id="ARBA00024203"/>
    </source>
</evidence>
<dbReference type="OrthoDB" id="15356at2759"/>
<evidence type="ECO:0000256" key="5">
    <source>
        <dbReference type="ARBA" id="ARBA00022989"/>
    </source>
</evidence>
<comment type="subcellular location">
    <subcellularLocation>
        <location evidence="1">Membrane</location>
    </subcellularLocation>
</comment>
<protein>
    <recommendedName>
        <fullName evidence="11">Yos1-like protein</fullName>
    </recommendedName>
</protein>
<name>A0A9W8EAK2_9FUNG</name>
<evidence type="ECO:0000256" key="1">
    <source>
        <dbReference type="ARBA" id="ARBA00004370"/>
    </source>
</evidence>
<dbReference type="Proteomes" id="UP001151582">
    <property type="component" value="Unassembled WGS sequence"/>
</dbReference>
<evidence type="ECO:0000256" key="8">
    <source>
        <dbReference type="SAM" id="SignalP"/>
    </source>
</evidence>
<keyword evidence="2" id="KW-0813">Transport</keyword>
<reference evidence="9" key="1">
    <citation type="submission" date="2022-07" db="EMBL/GenBank/DDBJ databases">
        <title>Phylogenomic reconstructions and comparative analyses of Kickxellomycotina fungi.</title>
        <authorList>
            <person name="Reynolds N.K."/>
            <person name="Stajich J.E."/>
            <person name="Barry K."/>
            <person name="Grigoriev I.V."/>
            <person name="Crous P."/>
            <person name="Smith M.E."/>
        </authorList>
    </citation>
    <scope>NUCLEOTIDE SEQUENCE</scope>
    <source>
        <strain evidence="9">RSA 567</strain>
    </source>
</reference>
<keyword evidence="6" id="KW-0472">Membrane</keyword>
<dbReference type="GO" id="GO:0000139">
    <property type="term" value="C:Golgi membrane"/>
    <property type="evidence" value="ECO:0007669"/>
    <property type="project" value="TreeGrafter"/>
</dbReference>
<comment type="caution">
    <text evidence="9">The sequence shown here is derived from an EMBL/GenBank/DDBJ whole genome shotgun (WGS) entry which is preliminary data.</text>
</comment>
<evidence type="ECO:0000256" key="6">
    <source>
        <dbReference type="ARBA" id="ARBA00023136"/>
    </source>
</evidence>
<dbReference type="AlphaFoldDB" id="A0A9W8EAK2"/>
<gene>
    <name evidence="9" type="ORF">H4R34_001798</name>
</gene>
<proteinExistence type="inferred from homology"/>
<evidence type="ECO:0008006" key="11">
    <source>
        <dbReference type="Google" id="ProtNLM"/>
    </source>
</evidence>
<evidence type="ECO:0000313" key="10">
    <source>
        <dbReference type="Proteomes" id="UP001151582"/>
    </source>
</evidence>
<dbReference type="GO" id="GO:0005789">
    <property type="term" value="C:endoplasmic reticulum membrane"/>
    <property type="evidence" value="ECO:0007669"/>
    <property type="project" value="TreeGrafter"/>
</dbReference>
<keyword evidence="10" id="KW-1185">Reference proteome</keyword>
<feature type="signal peptide" evidence="8">
    <location>
        <begin position="1"/>
        <end position="19"/>
    </location>
</feature>